<dbReference type="HOGENOM" id="CLU_1926005_0_0_5"/>
<protein>
    <submittedName>
        <fullName evidence="1">Uncharacterized protein</fullName>
    </submittedName>
</protein>
<dbReference type="Proteomes" id="UP000019593">
    <property type="component" value="Chromosome"/>
</dbReference>
<dbReference type="EMBL" id="CP004372">
    <property type="protein sequence ID" value="AHM03308.1"/>
    <property type="molecule type" value="Genomic_DNA"/>
</dbReference>
<gene>
    <name evidence="1" type="ORF">roselon_00904</name>
</gene>
<organism evidence="1 2">
    <name type="scientific">Roseicyclus elongatus DSM 19469</name>
    <dbReference type="NCBI Taxonomy" id="1294273"/>
    <lineage>
        <taxon>Bacteria</taxon>
        <taxon>Pseudomonadati</taxon>
        <taxon>Pseudomonadota</taxon>
        <taxon>Alphaproteobacteria</taxon>
        <taxon>Rhodobacterales</taxon>
        <taxon>Roseobacteraceae</taxon>
        <taxon>Roseicyclus</taxon>
    </lineage>
</organism>
<evidence type="ECO:0000313" key="1">
    <source>
        <dbReference type="EMBL" id="AHM03308.1"/>
    </source>
</evidence>
<dbReference type="AlphaFoldDB" id="W8RQG4"/>
<keyword evidence="2" id="KW-1185">Reference proteome</keyword>
<evidence type="ECO:0000313" key="2">
    <source>
        <dbReference type="Proteomes" id="UP000019593"/>
    </source>
</evidence>
<name>W8RQG4_9RHOB</name>
<sequence>MVAFEDLSHQSSGWSEDRLWDRPGLGRVLGPFSNDAITRTISLPENTAAITLAFDLYLLDQARLPTITVGGSTITTSASARPFGSLGIRRSRISLRLRSTAPTLDIALSGTRGGAWALDNFVVIAHRPNGA</sequence>
<accession>W8RQG4</accession>
<reference evidence="1 2" key="1">
    <citation type="submission" date="2013-03" db="EMBL/GenBank/DDBJ databases">
        <authorList>
            <person name="Fiebig A."/>
            <person name="Goeker M."/>
            <person name="Klenk H.-P.P."/>
        </authorList>
    </citation>
    <scope>NUCLEOTIDE SEQUENCE [LARGE SCALE GENOMIC DNA]</scope>
    <source>
        <strain evidence="2">DSM 19469</strain>
    </source>
</reference>
<proteinExistence type="predicted"/>
<dbReference type="KEGG" id="red:roselon_00904"/>